<feature type="signal peptide" evidence="2">
    <location>
        <begin position="1"/>
        <end position="24"/>
    </location>
</feature>
<dbReference type="EMBL" id="CP036402">
    <property type="protein sequence ID" value="QBI20115.1"/>
    <property type="molecule type" value="Genomic_DNA"/>
</dbReference>
<proteinExistence type="predicted"/>
<evidence type="ECO:0000256" key="2">
    <source>
        <dbReference type="SAM" id="SignalP"/>
    </source>
</evidence>
<feature type="transmembrane region" description="Helical" evidence="1">
    <location>
        <begin position="178"/>
        <end position="201"/>
    </location>
</feature>
<feature type="transmembrane region" description="Helical" evidence="1">
    <location>
        <begin position="222"/>
        <end position="247"/>
    </location>
</feature>
<keyword evidence="1" id="KW-0812">Transmembrane</keyword>
<dbReference type="AlphaFoldDB" id="A0A411YFT0"/>
<dbReference type="KEGG" id="erz:ER308_11435"/>
<keyword evidence="1" id="KW-0472">Membrane</keyword>
<accession>A0A411YFT0</accession>
<name>A0A411YFT0_9ACTN</name>
<feature type="transmembrane region" description="Helical" evidence="1">
    <location>
        <begin position="570"/>
        <end position="592"/>
    </location>
</feature>
<gene>
    <name evidence="3" type="ORF">ER308_11435</name>
</gene>
<evidence type="ECO:0000313" key="4">
    <source>
        <dbReference type="Proteomes" id="UP000291469"/>
    </source>
</evidence>
<keyword evidence="1" id="KW-1133">Transmembrane helix</keyword>
<keyword evidence="4" id="KW-1185">Reference proteome</keyword>
<evidence type="ECO:0000256" key="1">
    <source>
        <dbReference type="SAM" id="Phobius"/>
    </source>
</evidence>
<sequence>MVLLRYRTIKLTHLVLLAASSLFAFLSLQDLDDVRVLGSDGDVWITGSDGSAETAQVARAVSSFARAHGVSVVREEADPAEPDTVTHLYVAAGNPESAPASWLAEGHVPFGHRMDVHVHAFEAISQGDARGVYHVYGSEEAAAALQDELTGLGLSGEVVAPFDLRQRFLYQAGAGAPLGLLFAVVALGAALTVGASVLLGARDYAVLRLHGTSFPRMLWHEAARVLPFWVFAAAGVVVVTSIVLALYNGFARAGLFLAVAAALAGVLSAVAAVAHVGALVAASSTKALRALKGGIPTKPSMVGVYLVRLCAALLVLLLSESAVESWQRTSQHEGSQEELAALGEDATYVALPGSRTRQAAEAMSEEVGEWLRRADERDQIIASYQWPMAQVLPEVGLPERRVLRVNETFLRQQPILDASGQRHAPDRDNEAVRVLIPESLQDHADAIVERVPELVDPEQAGAPVSDVEPAWSRDGQTVATLQSEQNTNSLGRVLVDDPVVIVVPNGSSVTSPANYTAMATSDGIIFPDRDDALSALGEEVSAEHVAGLAPVGHRAAAEHADAMHERRINVLSLTTAVLVLFVTGLAVAGIYGRHGAQAIFAKHVSGWSFWATHRKLFLLDALVASALVTWVGQSIWATINRVEQFAERGVPPPPNLPQADWWQLAAAAGVAVVATTLLMATTGLIHRRIVAEHAADA</sequence>
<organism evidence="3 4">
    <name type="scientific">Egibacter rhizosphaerae</name>
    <dbReference type="NCBI Taxonomy" id="1670831"/>
    <lineage>
        <taxon>Bacteria</taxon>
        <taxon>Bacillati</taxon>
        <taxon>Actinomycetota</taxon>
        <taxon>Nitriliruptoria</taxon>
        <taxon>Egibacterales</taxon>
        <taxon>Egibacteraceae</taxon>
        <taxon>Egibacter</taxon>
    </lineage>
</organism>
<feature type="transmembrane region" description="Helical" evidence="1">
    <location>
        <begin position="253"/>
        <end position="281"/>
    </location>
</feature>
<reference evidence="3 4" key="1">
    <citation type="submission" date="2019-01" db="EMBL/GenBank/DDBJ databases">
        <title>Egibacter rhizosphaerae EGI 80759T.</title>
        <authorList>
            <person name="Chen D.-D."/>
            <person name="Tian Y."/>
            <person name="Jiao J.-Y."/>
            <person name="Zhang X.-T."/>
            <person name="Zhang Y.-G."/>
            <person name="Zhang Y."/>
            <person name="Xiao M."/>
            <person name="Shu W.-S."/>
            <person name="Li W.-J."/>
        </authorList>
    </citation>
    <scope>NUCLEOTIDE SEQUENCE [LARGE SCALE GENOMIC DNA]</scope>
    <source>
        <strain evidence="3 4">EGI 80759</strain>
    </source>
</reference>
<feature type="transmembrane region" description="Helical" evidence="1">
    <location>
        <begin position="661"/>
        <end position="680"/>
    </location>
</feature>
<dbReference type="Proteomes" id="UP000291469">
    <property type="component" value="Chromosome"/>
</dbReference>
<evidence type="ECO:0008006" key="5">
    <source>
        <dbReference type="Google" id="ProtNLM"/>
    </source>
</evidence>
<dbReference type="OrthoDB" id="5125523at2"/>
<dbReference type="RefSeq" id="WP_131155112.1">
    <property type="nucleotide sequence ID" value="NZ_CP036402.1"/>
</dbReference>
<evidence type="ECO:0000313" key="3">
    <source>
        <dbReference type="EMBL" id="QBI20115.1"/>
    </source>
</evidence>
<feature type="chain" id="PRO_5038554659" description="DUF1430 domain-containing protein" evidence="2">
    <location>
        <begin position="25"/>
        <end position="697"/>
    </location>
</feature>
<protein>
    <recommendedName>
        <fullName evidence="5">DUF1430 domain-containing protein</fullName>
    </recommendedName>
</protein>
<keyword evidence="2" id="KW-0732">Signal</keyword>
<feature type="transmembrane region" description="Helical" evidence="1">
    <location>
        <begin position="302"/>
        <end position="319"/>
    </location>
</feature>